<dbReference type="UniPathway" id="UPA00574">
    <property type="reaction ID" value="UER00633"/>
</dbReference>
<organism evidence="12 13">
    <name type="scientific">Granulicatella adiacens ATCC 49175</name>
    <dbReference type="NCBI Taxonomy" id="638301"/>
    <lineage>
        <taxon>Bacteria</taxon>
        <taxon>Bacillati</taxon>
        <taxon>Bacillota</taxon>
        <taxon>Bacilli</taxon>
        <taxon>Lactobacillales</taxon>
        <taxon>Carnobacteriaceae</taxon>
        <taxon>Granulicatella</taxon>
    </lineage>
</organism>
<dbReference type="InterPro" id="IPR010058">
    <property type="entry name" value="Uridine_phosphorylase"/>
</dbReference>
<keyword evidence="7 10" id="KW-0328">Glycosyltransferase</keyword>
<name>C8NDS4_9LACT</name>
<dbReference type="CDD" id="cd17767">
    <property type="entry name" value="UP_EcUdp-like"/>
    <property type="match status" value="1"/>
</dbReference>
<dbReference type="EC" id="2.4.2.3" evidence="4 10"/>
<comment type="similarity">
    <text evidence="3 10">Belongs to the PNP/UDP phosphorylase family.</text>
</comment>
<keyword evidence="6" id="KW-0963">Cytoplasm</keyword>
<comment type="caution">
    <text evidence="12">The sequence shown here is derived from an EMBL/GenBank/DDBJ whole genome shotgun (WGS) entry which is preliminary data.</text>
</comment>
<evidence type="ECO:0000256" key="7">
    <source>
        <dbReference type="ARBA" id="ARBA00022676"/>
    </source>
</evidence>
<comment type="subcellular location">
    <subcellularLocation>
        <location evidence="1">Cytoplasm</location>
    </subcellularLocation>
</comment>
<dbReference type="InterPro" id="IPR035994">
    <property type="entry name" value="Nucleoside_phosphorylase_sf"/>
</dbReference>
<dbReference type="Gene3D" id="3.40.50.1580">
    <property type="entry name" value="Nucleoside phosphorylase domain"/>
    <property type="match status" value="1"/>
</dbReference>
<proteinExistence type="inferred from homology"/>
<gene>
    <name evidence="12" type="primary">udp</name>
    <name evidence="12" type="ORF">HMPREF0444_0069</name>
</gene>
<dbReference type="EMBL" id="ACKZ01000004">
    <property type="protein sequence ID" value="EEW38205.1"/>
    <property type="molecule type" value="Genomic_DNA"/>
</dbReference>
<dbReference type="SUPFAM" id="SSF53167">
    <property type="entry name" value="Purine and uridine phosphorylases"/>
    <property type="match status" value="1"/>
</dbReference>
<accession>C8NDS4</accession>
<keyword evidence="8 10" id="KW-0808">Transferase</keyword>
<keyword evidence="13" id="KW-1185">Reference proteome</keyword>
<dbReference type="HOGENOM" id="CLU_068457_0_0_9"/>
<evidence type="ECO:0000256" key="6">
    <source>
        <dbReference type="ARBA" id="ARBA00022490"/>
    </source>
</evidence>
<feature type="domain" description="Nucleoside phosphorylase" evidence="11">
    <location>
        <begin position="29"/>
        <end position="257"/>
    </location>
</feature>
<dbReference type="PANTHER" id="PTHR43691">
    <property type="entry name" value="URIDINE PHOSPHORYLASE"/>
    <property type="match status" value="1"/>
</dbReference>
<dbReference type="Proteomes" id="UP000005926">
    <property type="component" value="Unassembled WGS sequence"/>
</dbReference>
<comment type="function">
    <text evidence="10">Catalyzes the reversible phosphorylytic cleavage of uridine to uracil and ribose-1-phosphate.</text>
</comment>
<evidence type="ECO:0000256" key="8">
    <source>
        <dbReference type="ARBA" id="ARBA00022679"/>
    </source>
</evidence>
<dbReference type="NCBIfam" id="TIGR01718">
    <property type="entry name" value="Uridine-psphlse"/>
    <property type="match status" value="1"/>
</dbReference>
<dbReference type="GO" id="GO:0005829">
    <property type="term" value="C:cytosol"/>
    <property type="evidence" value="ECO:0007669"/>
    <property type="project" value="TreeGrafter"/>
</dbReference>
<comment type="pathway">
    <text evidence="2 10">Pyrimidine metabolism; UMP biosynthesis via salvage pathway; uracil from uridine (phosphorylase route): step 1/1.</text>
</comment>
<dbReference type="InterPro" id="IPR018016">
    <property type="entry name" value="Nucleoside_phosphorylase_CS"/>
</dbReference>
<evidence type="ECO:0000313" key="12">
    <source>
        <dbReference type="EMBL" id="EEW38205.1"/>
    </source>
</evidence>
<reference evidence="12 13" key="1">
    <citation type="submission" date="2009-08" db="EMBL/GenBank/DDBJ databases">
        <authorList>
            <person name="Muzny D."/>
            <person name="Qin X."/>
            <person name="Deng J."/>
            <person name="Jiang H."/>
            <person name="Liu Y."/>
            <person name="Qu J."/>
            <person name="Song X.-Z."/>
            <person name="Zhang L."/>
            <person name="Thornton R."/>
            <person name="Coyle M."/>
            <person name="Francisco L."/>
            <person name="Jackson L."/>
            <person name="Javaid M."/>
            <person name="Korchina V."/>
            <person name="Kovar C."/>
            <person name="Mata R."/>
            <person name="Mathew T."/>
            <person name="Ngo R."/>
            <person name="Nguyen L."/>
            <person name="Nguyen N."/>
            <person name="Okwuonu G."/>
            <person name="Ongeri F."/>
            <person name="Pham C."/>
            <person name="Simmons D."/>
            <person name="Wilczek-Boney K."/>
            <person name="Hale W."/>
            <person name="Jakkamsetti A."/>
            <person name="Pham P."/>
            <person name="Ruth R."/>
            <person name="San Lucas F."/>
            <person name="Warren J."/>
            <person name="Zhang J."/>
            <person name="Zhao Z."/>
            <person name="Zhou C."/>
            <person name="Zhu D."/>
            <person name="Lee S."/>
            <person name="Bess C."/>
            <person name="Blankenburg K."/>
            <person name="Forbes L."/>
            <person name="Fu Q."/>
            <person name="Gubbala S."/>
            <person name="Hirani K."/>
            <person name="Jayaseelan J.C."/>
            <person name="Lara F."/>
            <person name="Munidasa M."/>
            <person name="Palculict T."/>
            <person name="Patil S."/>
            <person name="Pu L.-L."/>
            <person name="Saada N."/>
            <person name="Tang L."/>
            <person name="Weissenberger G."/>
            <person name="Zhu Y."/>
            <person name="Hemphill L."/>
            <person name="Shang Y."/>
            <person name="Youmans B."/>
            <person name="Ayvaz T."/>
            <person name="Ross M."/>
            <person name="Santibanez J."/>
            <person name="Aqrawi P."/>
            <person name="Gross S."/>
            <person name="Joshi V."/>
            <person name="Fowler G."/>
            <person name="Nazareth L."/>
            <person name="Reid J."/>
            <person name="Worley K."/>
            <person name="Petrosino J."/>
            <person name="Highlander S."/>
            <person name="Gibbs R."/>
        </authorList>
    </citation>
    <scope>NUCLEOTIDE SEQUENCE [LARGE SCALE GENOMIC DNA]</scope>
    <source>
        <strain evidence="12 13">ATCC 49175</strain>
    </source>
</reference>
<dbReference type="AlphaFoldDB" id="C8NDS4"/>
<evidence type="ECO:0000256" key="5">
    <source>
        <dbReference type="ARBA" id="ARBA00021980"/>
    </source>
</evidence>
<dbReference type="GO" id="GO:0009166">
    <property type="term" value="P:nucleotide catabolic process"/>
    <property type="evidence" value="ECO:0007669"/>
    <property type="project" value="InterPro"/>
</dbReference>
<evidence type="ECO:0000313" key="13">
    <source>
        <dbReference type="Proteomes" id="UP000005926"/>
    </source>
</evidence>
<dbReference type="eggNOG" id="COG2820">
    <property type="taxonomic scope" value="Bacteria"/>
</dbReference>
<dbReference type="PROSITE" id="PS01232">
    <property type="entry name" value="PNP_UDP_1"/>
    <property type="match status" value="1"/>
</dbReference>
<dbReference type="PANTHER" id="PTHR43691:SF11">
    <property type="entry name" value="FI09636P-RELATED"/>
    <property type="match status" value="1"/>
</dbReference>
<evidence type="ECO:0000256" key="10">
    <source>
        <dbReference type="RuleBase" id="RU361131"/>
    </source>
</evidence>
<evidence type="ECO:0000259" key="11">
    <source>
        <dbReference type="Pfam" id="PF01048"/>
    </source>
</evidence>
<dbReference type="GO" id="GO:0004850">
    <property type="term" value="F:uridine phosphorylase activity"/>
    <property type="evidence" value="ECO:0007669"/>
    <property type="project" value="UniProtKB-EC"/>
</dbReference>
<comment type="catalytic activity">
    <reaction evidence="9 10">
        <text>uridine + phosphate = alpha-D-ribose 1-phosphate + uracil</text>
        <dbReference type="Rhea" id="RHEA:24388"/>
        <dbReference type="ChEBI" id="CHEBI:16704"/>
        <dbReference type="ChEBI" id="CHEBI:17568"/>
        <dbReference type="ChEBI" id="CHEBI:43474"/>
        <dbReference type="ChEBI" id="CHEBI:57720"/>
        <dbReference type="EC" id="2.4.2.3"/>
    </reaction>
</comment>
<evidence type="ECO:0000256" key="2">
    <source>
        <dbReference type="ARBA" id="ARBA00004825"/>
    </source>
</evidence>
<dbReference type="GO" id="GO:0044206">
    <property type="term" value="P:UMP salvage"/>
    <property type="evidence" value="ECO:0007669"/>
    <property type="project" value="UniProtKB-UniPathway"/>
</dbReference>
<evidence type="ECO:0000256" key="3">
    <source>
        <dbReference type="ARBA" id="ARBA00010456"/>
    </source>
</evidence>
<dbReference type="GO" id="GO:0009164">
    <property type="term" value="P:nucleoside catabolic process"/>
    <property type="evidence" value="ECO:0007669"/>
    <property type="project" value="UniProtKB-ARBA"/>
</dbReference>
<sequence>MVQGRKVFMKYSEEGLQYHIHTRKGDVGRYVILPGDPKRCAKIAEHFENAQLVADNREYVTYTGYLDGEKVSVTSTGIGGPSAAIALEELVRSGADTFVRVGTCGGIDIDVKGGDIVIATGAIRTEGTTREYAPIEFPAIANYDVVTALINAGKGLGYTTHAGVVQCKDSFYGQHEPQVMPVSFDLQNKWEAWKRLGVKASEMESAALFVVASHLGVRVGSTFLVVGNQEREASGLSNPIVHDTEAAIKVAVEALRNLIKEDRAKYERGIIWKSKKY</sequence>
<protein>
    <recommendedName>
        <fullName evidence="5 10">Uridine phosphorylase</fullName>
        <ecNumber evidence="4 10">2.4.2.3</ecNumber>
    </recommendedName>
</protein>
<dbReference type="InterPro" id="IPR000845">
    <property type="entry name" value="Nucleoside_phosphorylase_d"/>
</dbReference>
<evidence type="ECO:0000256" key="9">
    <source>
        <dbReference type="ARBA" id="ARBA00048447"/>
    </source>
</evidence>
<evidence type="ECO:0000256" key="4">
    <source>
        <dbReference type="ARBA" id="ARBA00011888"/>
    </source>
</evidence>
<dbReference type="Pfam" id="PF01048">
    <property type="entry name" value="PNP_UDP_1"/>
    <property type="match status" value="1"/>
</dbReference>
<evidence type="ECO:0000256" key="1">
    <source>
        <dbReference type="ARBA" id="ARBA00004496"/>
    </source>
</evidence>
<dbReference type="STRING" id="638301.HMPREF0444_0069"/>